<protein>
    <submittedName>
        <fullName evidence="1">Uncharacterized protein</fullName>
    </submittedName>
</protein>
<dbReference type="AlphaFoldDB" id="A0A2H0E0H4"/>
<gene>
    <name evidence="1" type="ORF">COW80_03160</name>
</gene>
<evidence type="ECO:0000313" key="1">
    <source>
        <dbReference type="EMBL" id="PIP87926.1"/>
    </source>
</evidence>
<organism evidence="1 2">
    <name type="scientific">Candidatus Beckwithbacteria bacterium CG22_combo_CG10-13_8_21_14_all_01_47_9</name>
    <dbReference type="NCBI Taxonomy" id="1974496"/>
    <lineage>
        <taxon>Bacteria</taxon>
        <taxon>Candidatus Beckwithiibacteriota</taxon>
    </lineage>
</organism>
<evidence type="ECO:0000313" key="2">
    <source>
        <dbReference type="Proteomes" id="UP000229981"/>
    </source>
</evidence>
<proteinExistence type="predicted"/>
<dbReference type="EMBL" id="PCTU01000080">
    <property type="protein sequence ID" value="PIP87926.1"/>
    <property type="molecule type" value="Genomic_DNA"/>
</dbReference>
<comment type="caution">
    <text evidence="1">The sequence shown here is derived from an EMBL/GenBank/DDBJ whole genome shotgun (WGS) entry which is preliminary data.</text>
</comment>
<name>A0A2H0E0H4_9BACT</name>
<dbReference type="Proteomes" id="UP000229981">
    <property type="component" value="Unassembled WGS sequence"/>
</dbReference>
<sequence length="146" mass="16237">MNNLFDSGLDYQPLIKIGLTREQAQKMVAVVMPLVQLKLQAKVEAVLGSEKMIALKAEADKQKLDFVASLDLIDGAYRGKTGEYLMEQMRLLINEHLKLMVKVITQAKTDEAKFTQSGLVGQFEKLLDEGKADEAAKILEKGLKDV</sequence>
<reference evidence="1 2" key="1">
    <citation type="submission" date="2017-09" db="EMBL/GenBank/DDBJ databases">
        <title>Depth-based differentiation of microbial function through sediment-hosted aquifers and enrichment of novel symbionts in the deep terrestrial subsurface.</title>
        <authorList>
            <person name="Probst A.J."/>
            <person name="Ladd B."/>
            <person name="Jarett J.K."/>
            <person name="Geller-Mcgrath D.E."/>
            <person name="Sieber C.M."/>
            <person name="Emerson J.B."/>
            <person name="Anantharaman K."/>
            <person name="Thomas B.C."/>
            <person name="Malmstrom R."/>
            <person name="Stieglmeier M."/>
            <person name="Klingl A."/>
            <person name="Woyke T."/>
            <person name="Ryan C.M."/>
            <person name="Banfield J.F."/>
        </authorList>
    </citation>
    <scope>NUCLEOTIDE SEQUENCE [LARGE SCALE GENOMIC DNA]</scope>
    <source>
        <strain evidence="1">CG22_combo_CG10-13_8_21_14_all_01_47_9</strain>
    </source>
</reference>
<accession>A0A2H0E0H4</accession>